<dbReference type="InterPro" id="IPR051542">
    <property type="entry name" value="Hydrogenase_cytochrome"/>
</dbReference>
<organism evidence="8 9">
    <name type="scientific">Marinobacter mobilis</name>
    <dbReference type="NCBI Taxonomy" id="488533"/>
    <lineage>
        <taxon>Bacteria</taxon>
        <taxon>Pseudomonadati</taxon>
        <taxon>Pseudomonadota</taxon>
        <taxon>Gammaproteobacteria</taxon>
        <taxon>Pseudomonadales</taxon>
        <taxon>Marinobacteraceae</taxon>
        <taxon>Marinobacter</taxon>
    </lineage>
</organism>
<evidence type="ECO:0000256" key="3">
    <source>
        <dbReference type="ARBA" id="ARBA00022692"/>
    </source>
</evidence>
<dbReference type="Gene3D" id="1.20.950.20">
    <property type="entry name" value="Transmembrane di-heme cytochromes, Chain C"/>
    <property type="match status" value="1"/>
</dbReference>
<dbReference type="GO" id="GO:0009055">
    <property type="term" value="F:electron transfer activity"/>
    <property type="evidence" value="ECO:0007669"/>
    <property type="project" value="InterPro"/>
</dbReference>
<feature type="transmembrane region" description="Helical" evidence="6">
    <location>
        <begin position="12"/>
        <end position="30"/>
    </location>
</feature>
<dbReference type="GO" id="GO:0020037">
    <property type="term" value="F:heme binding"/>
    <property type="evidence" value="ECO:0007669"/>
    <property type="project" value="TreeGrafter"/>
</dbReference>
<dbReference type="PANTHER" id="PTHR30485">
    <property type="entry name" value="NI/FE-HYDROGENASE 1 B-TYPE CYTOCHROME SUBUNIT"/>
    <property type="match status" value="1"/>
</dbReference>
<dbReference type="Proteomes" id="UP000199675">
    <property type="component" value="Unassembled WGS sequence"/>
</dbReference>
<evidence type="ECO:0000313" key="9">
    <source>
        <dbReference type="Proteomes" id="UP000199675"/>
    </source>
</evidence>
<evidence type="ECO:0000313" key="8">
    <source>
        <dbReference type="EMBL" id="SDX65411.1"/>
    </source>
</evidence>
<protein>
    <submittedName>
        <fullName evidence="8">Cytochrome b</fullName>
    </submittedName>
</protein>
<keyword evidence="9" id="KW-1185">Reference proteome</keyword>
<dbReference type="PANTHER" id="PTHR30485:SF2">
    <property type="entry name" value="BLL0597 PROTEIN"/>
    <property type="match status" value="1"/>
</dbReference>
<reference evidence="8 9" key="1">
    <citation type="submission" date="2016-10" db="EMBL/GenBank/DDBJ databases">
        <authorList>
            <person name="de Groot N.N."/>
        </authorList>
    </citation>
    <scope>NUCLEOTIDE SEQUENCE [LARGE SCALE GENOMIC DNA]</scope>
    <source>
        <strain evidence="8 9">CGMCC 1.7059</strain>
    </source>
</reference>
<feature type="domain" description="Cytochrome b561 bacterial/Ni-hydrogenase" evidence="7">
    <location>
        <begin position="7"/>
        <end position="168"/>
    </location>
</feature>
<dbReference type="RefSeq" id="WP_091817286.1">
    <property type="nucleotide sequence ID" value="NZ_FNNE01000012.1"/>
</dbReference>
<dbReference type="SUPFAM" id="SSF81342">
    <property type="entry name" value="Transmembrane di-heme cytochromes"/>
    <property type="match status" value="1"/>
</dbReference>
<dbReference type="Pfam" id="PF01292">
    <property type="entry name" value="Ni_hydr_CYTB"/>
    <property type="match status" value="1"/>
</dbReference>
<evidence type="ECO:0000259" key="7">
    <source>
        <dbReference type="Pfam" id="PF01292"/>
    </source>
</evidence>
<dbReference type="EMBL" id="FNNE01000012">
    <property type="protein sequence ID" value="SDX65411.1"/>
    <property type="molecule type" value="Genomic_DNA"/>
</dbReference>
<evidence type="ECO:0000256" key="5">
    <source>
        <dbReference type="ARBA" id="ARBA00023136"/>
    </source>
</evidence>
<keyword evidence="3 6" id="KW-0812">Transmembrane</keyword>
<gene>
    <name evidence="8" type="ORF">SAMN04487960_11278</name>
</gene>
<accession>A0A1H3DGB9</accession>
<feature type="transmembrane region" description="Helical" evidence="6">
    <location>
        <begin position="97"/>
        <end position="122"/>
    </location>
</feature>
<feature type="transmembrane region" description="Helical" evidence="6">
    <location>
        <begin position="42"/>
        <end position="62"/>
    </location>
</feature>
<dbReference type="OrthoDB" id="196472at2"/>
<keyword evidence="2" id="KW-1003">Cell membrane</keyword>
<dbReference type="InterPro" id="IPR011577">
    <property type="entry name" value="Cyt_b561_bac/Ni-Hgenase"/>
</dbReference>
<dbReference type="GO" id="GO:0022904">
    <property type="term" value="P:respiratory electron transport chain"/>
    <property type="evidence" value="ECO:0007669"/>
    <property type="project" value="InterPro"/>
</dbReference>
<evidence type="ECO:0000256" key="2">
    <source>
        <dbReference type="ARBA" id="ARBA00022475"/>
    </source>
</evidence>
<evidence type="ECO:0000256" key="1">
    <source>
        <dbReference type="ARBA" id="ARBA00004651"/>
    </source>
</evidence>
<name>A0A1H3DGB9_9GAMM</name>
<keyword evidence="5 6" id="KW-0472">Membrane</keyword>
<dbReference type="AlphaFoldDB" id="A0A1H3DGB9"/>
<evidence type="ECO:0000256" key="6">
    <source>
        <dbReference type="SAM" id="Phobius"/>
    </source>
</evidence>
<comment type="subcellular location">
    <subcellularLocation>
        <location evidence="1">Cell membrane</location>
        <topology evidence="1">Multi-pass membrane protein</topology>
    </subcellularLocation>
</comment>
<dbReference type="InterPro" id="IPR016174">
    <property type="entry name" value="Di-haem_cyt_TM"/>
</dbReference>
<feature type="transmembrane region" description="Helical" evidence="6">
    <location>
        <begin position="134"/>
        <end position="155"/>
    </location>
</feature>
<dbReference type="GO" id="GO:0005886">
    <property type="term" value="C:plasma membrane"/>
    <property type="evidence" value="ECO:0007669"/>
    <property type="project" value="UniProtKB-SubCell"/>
</dbReference>
<proteinExistence type="predicted"/>
<sequence>MSEGMKVWDPMLRVFHWLLVIAFTVSWLTGDEWDEVHEISGYVIAGLLTFRLLWGLIGPRYARFAQFIARPSSTLAYLKDMSRGEEKRYLGHNPAGAAMIVVLILSLAIACLSGWLYHIGWFANDEWLEEVHEFFANGLLVLVAFHVGGVIIASLRHGENLARAMVTGQKRPPESDDIA</sequence>
<keyword evidence="4 6" id="KW-1133">Transmembrane helix</keyword>
<dbReference type="STRING" id="488533.SAMN04487960_11278"/>
<evidence type="ECO:0000256" key="4">
    <source>
        <dbReference type="ARBA" id="ARBA00022989"/>
    </source>
</evidence>